<dbReference type="Pfam" id="PF11804">
    <property type="entry name" value="DUF3325"/>
    <property type="match status" value="1"/>
</dbReference>
<evidence type="ECO:0000313" key="2">
    <source>
        <dbReference type="EMBL" id="CAA2109060.1"/>
    </source>
</evidence>
<evidence type="ECO:0008006" key="3">
    <source>
        <dbReference type="Google" id="ProtNLM"/>
    </source>
</evidence>
<dbReference type="InterPro" id="IPR021762">
    <property type="entry name" value="DUF3325"/>
</dbReference>
<feature type="transmembrane region" description="Helical" evidence="1">
    <location>
        <begin position="44"/>
        <end position="61"/>
    </location>
</feature>
<dbReference type="AlphaFoldDB" id="A0A679JRY4"/>
<keyword evidence="1" id="KW-0472">Membrane</keyword>
<keyword evidence="1" id="KW-0812">Transmembrane</keyword>
<organism evidence="2">
    <name type="scientific">Variovorax paradoxus</name>
    <dbReference type="NCBI Taxonomy" id="34073"/>
    <lineage>
        <taxon>Bacteria</taxon>
        <taxon>Pseudomonadati</taxon>
        <taxon>Pseudomonadota</taxon>
        <taxon>Betaproteobacteria</taxon>
        <taxon>Burkholderiales</taxon>
        <taxon>Comamonadaceae</taxon>
        <taxon>Variovorax</taxon>
    </lineage>
</organism>
<proteinExistence type="predicted"/>
<dbReference type="EMBL" id="LR743508">
    <property type="protein sequence ID" value="CAA2109060.1"/>
    <property type="molecule type" value="Genomic_DNA"/>
</dbReference>
<name>A0A679JRY4_VARPD</name>
<evidence type="ECO:0000256" key="1">
    <source>
        <dbReference type="SAM" id="Phobius"/>
    </source>
</evidence>
<gene>
    <name evidence="2" type="ORF">VVAX_05331</name>
</gene>
<dbReference type="RefSeq" id="WP_339093009.1">
    <property type="nucleotide sequence ID" value="NZ_LR743508.1"/>
</dbReference>
<sequence>MTHLALFMLCLAGFAALALGMERTQEDLFGRALTSATVRRLRVAGWVVLLAALACAVRAQGWSLGLVSYSGHTSLAAGVVFGALVLYGRLKPSR</sequence>
<feature type="transmembrane region" description="Helical" evidence="1">
    <location>
        <begin position="73"/>
        <end position="90"/>
    </location>
</feature>
<protein>
    <recommendedName>
        <fullName evidence="3">DUF3325 domain-containing protein</fullName>
    </recommendedName>
</protein>
<keyword evidence="1" id="KW-1133">Transmembrane helix</keyword>
<reference evidence="2" key="1">
    <citation type="submission" date="2019-12" db="EMBL/GenBank/DDBJ databases">
        <authorList>
            <person name="Cremers G."/>
        </authorList>
    </citation>
    <scope>NUCLEOTIDE SEQUENCE</scope>
    <source>
        <strain evidence="2">Vvax</strain>
    </source>
</reference>
<accession>A0A679JRY4</accession>